<reference evidence="2" key="1">
    <citation type="submission" date="2023-12" db="EMBL/GenBank/DDBJ databases">
        <title>Genome assembly of Anisodus tanguticus.</title>
        <authorList>
            <person name="Wang Y.-J."/>
        </authorList>
    </citation>
    <scope>NUCLEOTIDE SEQUENCE</scope>
    <source>
        <strain evidence="2">KB-2021</strain>
        <tissue evidence="2">Leaf</tissue>
    </source>
</reference>
<accession>A0AAE1V8B6</accession>
<dbReference type="EMBL" id="JAVYJV010000010">
    <property type="protein sequence ID" value="KAK4360308.1"/>
    <property type="molecule type" value="Genomic_DNA"/>
</dbReference>
<gene>
    <name evidence="2" type="ORF">RND71_019260</name>
</gene>
<comment type="caution">
    <text evidence="2">The sequence shown here is derived from an EMBL/GenBank/DDBJ whole genome shotgun (WGS) entry which is preliminary data.</text>
</comment>
<protein>
    <submittedName>
        <fullName evidence="2">Uncharacterized protein</fullName>
    </submittedName>
</protein>
<evidence type="ECO:0000313" key="3">
    <source>
        <dbReference type="Proteomes" id="UP001291623"/>
    </source>
</evidence>
<organism evidence="2 3">
    <name type="scientific">Anisodus tanguticus</name>
    <dbReference type="NCBI Taxonomy" id="243964"/>
    <lineage>
        <taxon>Eukaryota</taxon>
        <taxon>Viridiplantae</taxon>
        <taxon>Streptophyta</taxon>
        <taxon>Embryophyta</taxon>
        <taxon>Tracheophyta</taxon>
        <taxon>Spermatophyta</taxon>
        <taxon>Magnoliopsida</taxon>
        <taxon>eudicotyledons</taxon>
        <taxon>Gunneridae</taxon>
        <taxon>Pentapetalae</taxon>
        <taxon>asterids</taxon>
        <taxon>lamiids</taxon>
        <taxon>Solanales</taxon>
        <taxon>Solanaceae</taxon>
        <taxon>Solanoideae</taxon>
        <taxon>Hyoscyameae</taxon>
        <taxon>Anisodus</taxon>
    </lineage>
</organism>
<evidence type="ECO:0000256" key="1">
    <source>
        <dbReference type="SAM" id="MobiDB-lite"/>
    </source>
</evidence>
<proteinExistence type="predicted"/>
<name>A0AAE1V8B6_9SOLA</name>
<sequence>MQPQNSGKPDIVEGVTRSEQSPKRLGSTYIPSSSNHSLKVRELSSPYKIDSGKSWRKMAHYLRKLRYLKTVKMTFLLRQCRFFSGFNRVSGVKHRQDQHHMRRKNLHKYQASADDQTENHLEGEASNVPQGGSIRLLCHKYIRSDLRSYNDFCVIRTLSFLGDLYYLYPRPTISLTPEESDLAHRSEDLEERVNYGSD</sequence>
<evidence type="ECO:0000313" key="2">
    <source>
        <dbReference type="EMBL" id="KAK4360308.1"/>
    </source>
</evidence>
<feature type="region of interest" description="Disordered" evidence="1">
    <location>
        <begin position="1"/>
        <end position="37"/>
    </location>
</feature>
<dbReference type="Proteomes" id="UP001291623">
    <property type="component" value="Unassembled WGS sequence"/>
</dbReference>
<dbReference type="AlphaFoldDB" id="A0AAE1V8B6"/>
<keyword evidence="3" id="KW-1185">Reference proteome</keyword>